<dbReference type="GO" id="GO:0009535">
    <property type="term" value="C:chloroplast thylakoid membrane"/>
    <property type="evidence" value="ECO:0007669"/>
    <property type="project" value="TreeGrafter"/>
</dbReference>
<dbReference type="PANTHER" id="PTHR33222">
    <property type="match status" value="1"/>
</dbReference>
<accession>A0A5E4EZ31</accession>
<dbReference type="InParanoid" id="A0A5E4EZ31"/>
<dbReference type="InterPro" id="IPR025564">
    <property type="entry name" value="CAAD_dom"/>
</dbReference>
<dbReference type="AlphaFoldDB" id="A0A5E4EZ31"/>
<evidence type="ECO:0000256" key="2">
    <source>
        <dbReference type="SAM" id="Phobius"/>
    </source>
</evidence>
<feature type="transmembrane region" description="Helical" evidence="2">
    <location>
        <begin position="171"/>
        <end position="187"/>
    </location>
</feature>
<dbReference type="Gramene" id="VVA21014">
    <property type="protein sequence ID" value="VVA21014"/>
    <property type="gene ID" value="Prudul26B022984"/>
</dbReference>
<sequence>MTMELCTATTQAISNLPNHHKLLITNPTTNITSKPSLPLRQISLSRNSIRLHSRLLLRRATTSEETPGGGNPYAGEERDSVISLEDVPPPENNFYNRTWTEEAPKEDSTVDGVDGQTQISEFFNNLDIKLDSDDTYSVLIYGGGALFALWLASAVVGAIDSIPLFPKLLEVVGLGYTIWFSTRYLIFKENREELFAKIQVLKQQVLGSDDD</sequence>
<keyword evidence="2" id="KW-1133">Transmembrane helix</keyword>
<evidence type="ECO:0000259" key="3">
    <source>
        <dbReference type="Pfam" id="PF14159"/>
    </source>
</evidence>
<proteinExistence type="predicted"/>
<dbReference type="Proteomes" id="UP000327085">
    <property type="component" value="Chromosome 6"/>
</dbReference>
<dbReference type="EMBL" id="CABIKO010000049">
    <property type="protein sequence ID" value="VVA21014.1"/>
    <property type="molecule type" value="Genomic_DNA"/>
</dbReference>
<evidence type="ECO:0000256" key="1">
    <source>
        <dbReference type="ARBA" id="ARBA00004141"/>
    </source>
</evidence>
<protein>
    <submittedName>
        <fullName evidence="4">PREDICTED: CURVATURE THYLAKOID</fullName>
    </submittedName>
</protein>
<keyword evidence="2" id="KW-0812">Transmembrane</keyword>
<gene>
    <name evidence="4" type="ORF">ALMOND_2B022984</name>
</gene>
<dbReference type="PANTHER" id="PTHR33222:SF2">
    <property type="entry name" value="PROTEIN CURVATURE THYLAKOID 1D, CHLOROPLASTIC"/>
    <property type="match status" value="1"/>
</dbReference>
<comment type="subcellular location">
    <subcellularLocation>
        <location evidence="1">Membrane</location>
        <topology evidence="1">Multi-pass membrane protein</topology>
    </subcellularLocation>
</comment>
<organism evidence="4 5">
    <name type="scientific">Prunus dulcis</name>
    <name type="common">Almond</name>
    <name type="synonym">Amygdalus dulcis</name>
    <dbReference type="NCBI Taxonomy" id="3755"/>
    <lineage>
        <taxon>Eukaryota</taxon>
        <taxon>Viridiplantae</taxon>
        <taxon>Streptophyta</taxon>
        <taxon>Embryophyta</taxon>
        <taxon>Tracheophyta</taxon>
        <taxon>Spermatophyta</taxon>
        <taxon>Magnoliopsida</taxon>
        <taxon>eudicotyledons</taxon>
        <taxon>Gunneridae</taxon>
        <taxon>Pentapetalae</taxon>
        <taxon>rosids</taxon>
        <taxon>fabids</taxon>
        <taxon>Rosales</taxon>
        <taxon>Rosaceae</taxon>
        <taxon>Amygdaloideae</taxon>
        <taxon>Amygdaleae</taxon>
        <taxon>Prunus</taxon>
    </lineage>
</organism>
<name>A0A5E4EZ31_PRUDU</name>
<dbReference type="OMA" id="MELCTAT"/>
<keyword evidence="2" id="KW-0472">Membrane</keyword>
<dbReference type="Pfam" id="PF14159">
    <property type="entry name" value="CAAD"/>
    <property type="match status" value="1"/>
</dbReference>
<dbReference type="InterPro" id="IPR033344">
    <property type="entry name" value="CURT1"/>
</dbReference>
<reference evidence="5" key="1">
    <citation type="journal article" date="2020" name="Plant J.">
        <title>Transposons played a major role in the diversification between the closely related almond and peach genomes: results from the almond genome sequence.</title>
        <authorList>
            <person name="Alioto T."/>
            <person name="Alexiou K.G."/>
            <person name="Bardil A."/>
            <person name="Barteri F."/>
            <person name="Castanera R."/>
            <person name="Cruz F."/>
            <person name="Dhingra A."/>
            <person name="Duval H."/>
            <person name="Fernandez I Marti A."/>
            <person name="Frias L."/>
            <person name="Galan B."/>
            <person name="Garcia J.L."/>
            <person name="Howad W."/>
            <person name="Gomez-Garrido J."/>
            <person name="Gut M."/>
            <person name="Julca I."/>
            <person name="Morata J."/>
            <person name="Puigdomenech P."/>
            <person name="Ribeca P."/>
            <person name="Rubio Cabetas M.J."/>
            <person name="Vlasova A."/>
            <person name="Wirthensohn M."/>
            <person name="Garcia-Mas J."/>
            <person name="Gabaldon T."/>
            <person name="Casacuberta J.M."/>
            <person name="Arus P."/>
        </authorList>
    </citation>
    <scope>NUCLEOTIDE SEQUENCE [LARGE SCALE GENOMIC DNA]</scope>
    <source>
        <strain evidence="5">cv. Texas</strain>
    </source>
</reference>
<evidence type="ECO:0000313" key="4">
    <source>
        <dbReference type="EMBL" id="VVA21014.1"/>
    </source>
</evidence>
<feature type="transmembrane region" description="Helical" evidence="2">
    <location>
        <begin position="138"/>
        <end position="159"/>
    </location>
</feature>
<feature type="domain" description="Cyanobacterial aminoacyl-tRNA synthetase CAAD" evidence="3">
    <location>
        <begin position="132"/>
        <end position="207"/>
    </location>
</feature>
<dbReference type="FunCoup" id="A0A5E4EZ31">
    <property type="interactions" value="268"/>
</dbReference>
<evidence type="ECO:0000313" key="5">
    <source>
        <dbReference type="Proteomes" id="UP000327085"/>
    </source>
</evidence>